<keyword evidence="2" id="KW-0813">Transport</keyword>
<dbReference type="GO" id="GO:0015807">
    <property type="term" value="P:L-amino acid transport"/>
    <property type="evidence" value="ECO:0007669"/>
    <property type="project" value="TreeGrafter"/>
</dbReference>
<evidence type="ECO:0000313" key="12">
    <source>
        <dbReference type="EMBL" id="CAB4945055.1"/>
    </source>
</evidence>
<dbReference type="InterPro" id="IPR027417">
    <property type="entry name" value="P-loop_NTPase"/>
</dbReference>
<dbReference type="InterPro" id="IPR003593">
    <property type="entry name" value="AAA+_ATPase"/>
</dbReference>
<dbReference type="GO" id="GO:0005524">
    <property type="term" value="F:ATP binding"/>
    <property type="evidence" value="ECO:0007669"/>
    <property type="project" value="UniProtKB-KW"/>
</dbReference>
<keyword evidence="4" id="KW-0067">ATP-binding</keyword>
<dbReference type="PANTHER" id="PTHR43820">
    <property type="entry name" value="HIGH-AFFINITY BRANCHED-CHAIN AMINO ACID TRANSPORT ATP-BINDING PROTEIN LIVF"/>
    <property type="match status" value="1"/>
</dbReference>
<dbReference type="PROSITE" id="PS50893">
    <property type="entry name" value="ABC_TRANSPORTER_2"/>
    <property type="match status" value="1"/>
</dbReference>
<comment type="similarity">
    <text evidence="1">Belongs to the ABC transporter superfamily.</text>
</comment>
<dbReference type="EMBL" id="CAEZXC010000055">
    <property type="protein sequence ID" value="CAB4679071.1"/>
    <property type="molecule type" value="Genomic_DNA"/>
</dbReference>
<evidence type="ECO:0000313" key="10">
    <source>
        <dbReference type="EMBL" id="CAB4798546.1"/>
    </source>
</evidence>
<reference evidence="14" key="1">
    <citation type="submission" date="2020-05" db="EMBL/GenBank/DDBJ databases">
        <authorList>
            <person name="Chiriac C."/>
            <person name="Salcher M."/>
            <person name="Ghai R."/>
            <person name="Kavagutti S V."/>
        </authorList>
    </citation>
    <scope>NUCLEOTIDE SEQUENCE</scope>
</reference>
<sequence>MLRIDNLTVDHGAIRALHGVSFNVEKGQLAAVIGANGAGKTTLLRTLSGLNKASEGQAHWNDHNILHSKPEKLVRHGITHVCEGKSVIPELTVSENLELGSLWRRNRSESAQSKREVLELFPRLGERLSQRADSLSGGERQMLALGRSIMSKPELLLLDEPSLGLAPLVIEQIFQAIRDLTTAKGLTVILVEQNAMGALKIADVGIVLNLGSIAASGSAAALKDDPAVRAAYLGF</sequence>
<evidence type="ECO:0000256" key="3">
    <source>
        <dbReference type="ARBA" id="ARBA00022741"/>
    </source>
</evidence>
<evidence type="ECO:0000256" key="5">
    <source>
        <dbReference type="ARBA" id="ARBA00022970"/>
    </source>
</evidence>
<evidence type="ECO:0000259" key="6">
    <source>
        <dbReference type="PROSITE" id="PS50893"/>
    </source>
</evidence>
<dbReference type="PANTHER" id="PTHR43820:SF4">
    <property type="entry name" value="HIGH-AFFINITY BRANCHED-CHAIN AMINO ACID TRANSPORT ATP-BINDING PROTEIN LIVF"/>
    <property type="match status" value="1"/>
</dbReference>
<organism evidence="14">
    <name type="scientific">freshwater metagenome</name>
    <dbReference type="NCBI Taxonomy" id="449393"/>
    <lineage>
        <taxon>unclassified sequences</taxon>
        <taxon>metagenomes</taxon>
        <taxon>ecological metagenomes</taxon>
    </lineage>
</organism>
<dbReference type="EMBL" id="CAFBPO010000002">
    <property type="protein sequence ID" value="CAB5009687.1"/>
    <property type="molecule type" value="Genomic_DNA"/>
</dbReference>
<dbReference type="EMBL" id="CAFAZW010000005">
    <property type="protein sequence ID" value="CAB4840849.1"/>
    <property type="molecule type" value="Genomic_DNA"/>
</dbReference>
<dbReference type="Gene3D" id="3.40.50.300">
    <property type="entry name" value="P-loop containing nucleotide triphosphate hydrolases"/>
    <property type="match status" value="1"/>
</dbReference>
<keyword evidence="3" id="KW-0547">Nucleotide-binding</keyword>
<dbReference type="SMART" id="SM00382">
    <property type="entry name" value="AAA"/>
    <property type="match status" value="1"/>
</dbReference>
<evidence type="ECO:0000313" key="8">
    <source>
        <dbReference type="EMBL" id="CAB4736740.1"/>
    </source>
</evidence>
<accession>A0A6J7PWI1</accession>
<protein>
    <submittedName>
        <fullName evidence="14">Unannotated protein</fullName>
    </submittedName>
</protein>
<dbReference type="EMBL" id="CAFBQY010000002">
    <property type="protein sequence ID" value="CAB5069973.1"/>
    <property type="molecule type" value="Genomic_DNA"/>
</dbReference>
<dbReference type="AlphaFoldDB" id="A0A6J7PWI1"/>
<dbReference type="GO" id="GO:0016887">
    <property type="term" value="F:ATP hydrolysis activity"/>
    <property type="evidence" value="ECO:0007669"/>
    <property type="project" value="InterPro"/>
</dbReference>
<evidence type="ECO:0000313" key="15">
    <source>
        <dbReference type="EMBL" id="CAB5069973.1"/>
    </source>
</evidence>
<proteinExistence type="inferred from homology"/>
<evidence type="ECO:0000313" key="14">
    <source>
        <dbReference type="EMBL" id="CAB5009687.1"/>
    </source>
</evidence>
<gene>
    <name evidence="7" type="ORF">UFOPK2340_00972</name>
    <name evidence="8" type="ORF">UFOPK2772_00725</name>
    <name evidence="9" type="ORF">UFOPK2850_00139</name>
    <name evidence="10" type="ORF">UFOPK3027_00481</name>
    <name evidence="11" type="ORF">UFOPK3256_00464</name>
    <name evidence="12" type="ORF">UFOPK3827_00165</name>
    <name evidence="13" type="ORF">UFOPK3982_00404</name>
    <name evidence="14" type="ORF">UFOPK4120_00165</name>
    <name evidence="15" type="ORF">UFOPK4404_00165</name>
</gene>
<dbReference type="InterPro" id="IPR052156">
    <property type="entry name" value="BCAA_Transport_ATP-bd_LivF"/>
</dbReference>
<dbReference type="InterPro" id="IPR017871">
    <property type="entry name" value="ABC_transporter-like_CS"/>
</dbReference>
<dbReference type="InterPro" id="IPR003439">
    <property type="entry name" value="ABC_transporter-like_ATP-bd"/>
</dbReference>
<keyword evidence="5" id="KW-0029">Amino-acid transport</keyword>
<dbReference type="EMBL" id="CAFBOO010000003">
    <property type="protein sequence ID" value="CAB4980925.1"/>
    <property type="molecule type" value="Genomic_DNA"/>
</dbReference>
<dbReference type="GO" id="GO:0015658">
    <property type="term" value="F:branched-chain amino acid transmembrane transporter activity"/>
    <property type="evidence" value="ECO:0007669"/>
    <property type="project" value="TreeGrafter"/>
</dbReference>
<evidence type="ECO:0000313" key="9">
    <source>
        <dbReference type="EMBL" id="CAB4746710.1"/>
    </source>
</evidence>
<dbReference type="EMBL" id="CAFBNM010000002">
    <property type="protein sequence ID" value="CAB4945055.1"/>
    <property type="molecule type" value="Genomic_DNA"/>
</dbReference>
<name>A0A6J7PWI1_9ZZZZ</name>
<dbReference type="EMBL" id="CAEZZH010000001">
    <property type="protein sequence ID" value="CAB4746710.1"/>
    <property type="molecule type" value="Genomic_DNA"/>
</dbReference>
<evidence type="ECO:0000256" key="2">
    <source>
        <dbReference type="ARBA" id="ARBA00022448"/>
    </source>
</evidence>
<feature type="domain" description="ABC transporter" evidence="6">
    <location>
        <begin position="2"/>
        <end position="235"/>
    </location>
</feature>
<evidence type="ECO:0000313" key="11">
    <source>
        <dbReference type="EMBL" id="CAB4840849.1"/>
    </source>
</evidence>
<dbReference type="SUPFAM" id="SSF52540">
    <property type="entry name" value="P-loop containing nucleoside triphosphate hydrolases"/>
    <property type="match status" value="1"/>
</dbReference>
<dbReference type="CDD" id="cd03224">
    <property type="entry name" value="ABC_TM1139_LivF_branched"/>
    <property type="match status" value="1"/>
</dbReference>
<dbReference type="Pfam" id="PF00005">
    <property type="entry name" value="ABC_tran"/>
    <property type="match status" value="1"/>
</dbReference>
<evidence type="ECO:0000313" key="7">
    <source>
        <dbReference type="EMBL" id="CAB4679071.1"/>
    </source>
</evidence>
<dbReference type="PROSITE" id="PS00211">
    <property type="entry name" value="ABC_TRANSPORTER_1"/>
    <property type="match status" value="1"/>
</dbReference>
<dbReference type="EMBL" id="CAEZYT010000037">
    <property type="protein sequence ID" value="CAB4736740.1"/>
    <property type="molecule type" value="Genomic_DNA"/>
</dbReference>
<evidence type="ECO:0000313" key="13">
    <source>
        <dbReference type="EMBL" id="CAB4980925.1"/>
    </source>
</evidence>
<evidence type="ECO:0000256" key="4">
    <source>
        <dbReference type="ARBA" id="ARBA00022840"/>
    </source>
</evidence>
<evidence type="ECO:0000256" key="1">
    <source>
        <dbReference type="ARBA" id="ARBA00005417"/>
    </source>
</evidence>
<dbReference type="EMBL" id="CAFAAN010000004">
    <property type="protein sequence ID" value="CAB4798546.1"/>
    <property type="molecule type" value="Genomic_DNA"/>
</dbReference>